<sequence length="101" mass="12075">MPKLGVNLNLQRQTLRLMLELWGSDVGDVWRKIRRDARVQREREERAGHVEDMKKKFSLLFLSTSLPSQKQYRKTKILGLHKNYKYKNWLALMSNDPNSKF</sequence>
<gene>
    <name evidence="1" type="ORF">PHYBLDRAFT_68470</name>
</gene>
<evidence type="ECO:0000313" key="2">
    <source>
        <dbReference type="Proteomes" id="UP000077315"/>
    </source>
</evidence>
<dbReference type="GeneID" id="29002868"/>
<protein>
    <submittedName>
        <fullName evidence="1">Uncharacterized protein</fullName>
    </submittedName>
</protein>
<evidence type="ECO:0000313" key="1">
    <source>
        <dbReference type="EMBL" id="OAD78028.1"/>
    </source>
</evidence>
<dbReference type="EMBL" id="KV440974">
    <property type="protein sequence ID" value="OAD78028.1"/>
    <property type="molecule type" value="Genomic_DNA"/>
</dbReference>
<dbReference type="InParanoid" id="A0A167PIT0"/>
<dbReference type="RefSeq" id="XP_018296068.1">
    <property type="nucleotide sequence ID" value="XM_018441962.1"/>
</dbReference>
<dbReference type="VEuPathDB" id="FungiDB:PHYBLDRAFT_68470"/>
<proteinExistence type="predicted"/>
<reference evidence="2" key="1">
    <citation type="submission" date="2015-06" db="EMBL/GenBank/DDBJ databases">
        <title>Expansion of signal transduction pathways in fungi by whole-genome duplication.</title>
        <authorList>
            <consortium name="DOE Joint Genome Institute"/>
            <person name="Corrochano L.M."/>
            <person name="Kuo A."/>
            <person name="Marcet-Houben M."/>
            <person name="Polaino S."/>
            <person name="Salamov A."/>
            <person name="Villalobos J.M."/>
            <person name="Alvarez M.I."/>
            <person name="Avalos J."/>
            <person name="Benito E.P."/>
            <person name="Benoit I."/>
            <person name="Burger G."/>
            <person name="Camino L.P."/>
            <person name="Canovas D."/>
            <person name="Cerda-Olmedo E."/>
            <person name="Cheng J.-F."/>
            <person name="Dominguez A."/>
            <person name="Elias M."/>
            <person name="Eslava A.P."/>
            <person name="Glaser F."/>
            <person name="Grimwood J."/>
            <person name="Gutierrez G."/>
            <person name="Heitman J."/>
            <person name="Henrissat B."/>
            <person name="Iturriaga E.A."/>
            <person name="Lang B.F."/>
            <person name="Lavin J.L."/>
            <person name="Lee S."/>
            <person name="Li W."/>
            <person name="Lindquist E."/>
            <person name="Lopez-Garcia S."/>
            <person name="Luque E.M."/>
            <person name="Marcos A.T."/>
            <person name="Martin J."/>
            <person name="McCluskey K."/>
            <person name="Medina H.R."/>
            <person name="Miralles-Duran A."/>
            <person name="Miyazaki A."/>
            <person name="Munoz-Torres E."/>
            <person name="Oguiza J.A."/>
            <person name="Ohm R."/>
            <person name="Olmedo M."/>
            <person name="Orejas M."/>
            <person name="Ortiz-Castellanos L."/>
            <person name="Pisabarro A.G."/>
            <person name="Rodriguez-Romero J."/>
            <person name="Ruiz-Herrera J."/>
            <person name="Ruiz-Vazquez R."/>
            <person name="Sanz C."/>
            <person name="Schackwitz W."/>
            <person name="Schmutz J."/>
            <person name="Shahriari M."/>
            <person name="Shelest E."/>
            <person name="Silva-Franco F."/>
            <person name="Soanes D."/>
            <person name="Syed K."/>
            <person name="Tagua V.G."/>
            <person name="Talbot N.J."/>
            <person name="Thon M."/>
            <person name="De vries R.P."/>
            <person name="Wiebenga A."/>
            <person name="Yadav J.S."/>
            <person name="Braun E.L."/>
            <person name="Baker S."/>
            <person name="Garre V."/>
            <person name="Horwitz B."/>
            <person name="Torres-Martinez S."/>
            <person name="Idnurm A."/>
            <person name="Herrera-Estrella A."/>
            <person name="Gabaldon T."/>
            <person name="Grigoriev I.V."/>
        </authorList>
    </citation>
    <scope>NUCLEOTIDE SEQUENCE [LARGE SCALE GENOMIC DNA]</scope>
    <source>
        <strain evidence="2">NRRL 1555(-)</strain>
    </source>
</reference>
<accession>A0A167PIT0</accession>
<dbReference type="Proteomes" id="UP000077315">
    <property type="component" value="Unassembled WGS sequence"/>
</dbReference>
<keyword evidence="2" id="KW-1185">Reference proteome</keyword>
<organism evidence="1 2">
    <name type="scientific">Phycomyces blakesleeanus (strain ATCC 8743b / DSM 1359 / FGSC 10004 / NBRC 33097 / NRRL 1555)</name>
    <dbReference type="NCBI Taxonomy" id="763407"/>
    <lineage>
        <taxon>Eukaryota</taxon>
        <taxon>Fungi</taxon>
        <taxon>Fungi incertae sedis</taxon>
        <taxon>Mucoromycota</taxon>
        <taxon>Mucoromycotina</taxon>
        <taxon>Mucoromycetes</taxon>
        <taxon>Mucorales</taxon>
        <taxon>Phycomycetaceae</taxon>
        <taxon>Phycomyces</taxon>
    </lineage>
</organism>
<dbReference type="AlphaFoldDB" id="A0A167PIT0"/>
<name>A0A167PIT0_PHYB8</name>